<proteinExistence type="predicted"/>
<dbReference type="Proteomes" id="UP000199446">
    <property type="component" value="Unassembled WGS sequence"/>
</dbReference>
<dbReference type="OrthoDB" id="33457at2"/>
<gene>
    <name evidence="2" type="ORF">SAMN04488243_11426</name>
</gene>
<name>A0A1G7GHJ0_9DEIN</name>
<keyword evidence="1" id="KW-0812">Transmembrane</keyword>
<protein>
    <submittedName>
        <fullName evidence="2">Uncharacterized protein</fullName>
    </submittedName>
</protein>
<evidence type="ECO:0000313" key="3">
    <source>
        <dbReference type="Proteomes" id="UP000199446"/>
    </source>
</evidence>
<dbReference type="RefSeq" id="WP_093007006.1">
    <property type="nucleotide sequence ID" value="NZ_FNBC01000014.1"/>
</dbReference>
<reference evidence="3" key="1">
    <citation type="submission" date="2016-10" db="EMBL/GenBank/DDBJ databases">
        <authorList>
            <person name="Varghese N."/>
            <person name="Submissions S."/>
        </authorList>
    </citation>
    <scope>NUCLEOTIDE SEQUENCE [LARGE SCALE GENOMIC DNA]</scope>
    <source>
        <strain evidence="3">CGMCC 1.6992</strain>
    </source>
</reference>
<keyword evidence="1" id="KW-1133">Transmembrane helix</keyword>
<evidence type="ECO:0000313" key="2">
    <source>
        <dbReference type="EMBL" id="SDE87597.1"/>
    </source>
</evidence>
<feature type="transmembrane region" description="Helical" evidence="1">
    <location>
        <begin position="48"/>
        <end position="65"/>
    </location>
</feature>
<organism evidence="2 3">
    <name type="scientific">Thermus arciformis</name>
    <dbReference type="NCBI Taxonomy" id="482827"/>
    <lineage>
        <taxon>Bacteria</taxon>
        <taxon>Thermotogati</taxon>
        <taxon>Deinococcota</taxon>
        <taxon>Deinococci</taxon>
        <taxon>Thermales</taxon>
        <taxon>Thermaceae</taxon>
        <taxon>Thermus</taxon>
    </lineage>
</organism>
<evidence type="ECO:0000256" key="1">
    <source>
        <dbReference type="SAM" id="Phobius"/>
    </source>
</evidence>
<keyword evidence="3" id="KW-1185">Reference proteome</keyword>
<keyword evidence="1" id="KW-0472">Membrane</keyword>
<dbReference type="STRING" id="482827.SAMN04488243_11426"/>
<dbReference type="EMBL" id="FNBC01000014">
    <property type="protein sequence ID" value="SDE87597.1"/>
    <property type="molecule type" value="Genomic_DNA"/>
</dbReference>
<sequence>MREWVSLLGMAALALLGAWFLQALVGQGVLPFLLALSPLLRALFRGRVGVYYGGAVLGLAGAMVWRLGGSYAAMAYLALALAADGFLRGEEEGYGFLVAFFPALLGFYLLLGV</sequence>
<feature type="transmembrane region" description="Helical" evidence="1">
    <location>
        <begin position="12"/>
        <end position="36"/>
    </location>
</feature>
<dbReference type="AlphaFoldDB" id="A0A1G7GHJ0"/>
<feature type="transmembrane region" description="Helical" evidence="1">
    <location>
        <begin position="94"/>
        <end position="111"/>
    </location>
</feature>
<accession>A0A1G7GHJ0</accession>